<sequence length="70" mass="7628">MTSDQTSQFWQAGSQGGKIGQARRAGVTAPEPAEREVMDWDTQVIQTICQRPRPGEGSYRPKPGSVNAPQ</sequence>
<evidence type="ECO:0000256" key="1">
    <source>
        <dbReference type="SAM" id="MobiDB-lite"/>
    </source>
</evidence>
<accession>X1MR30</accession>
<feature type="region of interest" description="Disordered" evidence="1">
    <location>
        <begin position="50"/>
        <end position="70"/>
    </location>
</feature>
<feature type="region of interest" description="Disordered" evidence="1">
    <location>
        <begin position="1"/>
        <end position="33"/>
    </location>
</feature>
<organism evidence="2">
    <name type="scientific">marine sediment metagenome</name>
    <dbReference type="NCBI Taxonomy" id="412755"/>
    <lineage>
        <taxon>unclassified sequences</taxon>
        <taxon>metagenomes</taxon>
        <taxon>ecological metagenomes</taxon>
    </lineage>
</organism>
<reference evidence="2" key="1">
    <citation type="journal article" date="2014" name="Front. Microbiol.">
        <title>High frequency of phylogenetically diverse reductive dehalogenase-homologous genes in deep subseafloor sedimentary metagenomes.</title>
        <authorList>
            <person name="Kawai M."/>
            <person name="Futagami T."/>
            <person name="Toyoda A."/>
            <person name="Takaki Y."/>
            <person name="Nishi S."/>
            <person name="Hori S."/>
            <person name="Arai W."/>
            <person name="Tsubouchi T."/>
            <person name="Morono Y."/>
            <person name="Uchiyama I."/>
            <person name="Ito T."/>
            <person name="Fujiyama A."/>
            <person name="Inagaki F."/>
            <person name="Takami H."/>
        </authorList>
    </citation>
    <scope>NUCLEOTIDE SEQUENCE</scope>
    <source>
        <strain evidence="2">Expedition CK06-06</strain>
    </source>
</reference>
<gene>
    <name evidence="2" type="ORF">S06H3_13955</name>
</gene>
<comment type="caution">
    <text evidence="2">The sequence shown here is derived from an EMBL/GenBank/DDBJ whole genome shotgun (WGS) entry which is preliminary data.</text>
</comment>
<proteinExistence type="predicted"/>
<feature type="compositionally biased region" description="Polar residues" evidence="1">
    <location>
        <begin position="1"/>
        <end position="13"/>
    </location>
</feature>
<dbReference type="EMBL" id="BARV01006818">
    <property type="protein sequence ID" value="GAI17150.1"/>
    <property type="molecule type" value="Genomic_DNA"/>
</dbReference>
<name>X1MR30_9ZZZZ</name>
<dbReference type="AlphaFoldDB" id="X1MR30"/>
<evidence type="ECO:0000313" key="2">
    <source>
        <dbReference type="EMBL" id="GAI17150.1"/>
    </source>
</evidence>
<protein>
    <submittedName>
        <fullName evidence="2">Uncharacterized protein</fullName>
    </submittedName>
</protein>